<evidence type="ECO:0000313" key="4">
    <source>
        <dbReference type="EMBL" id="BBI60769.1"/>
    </source>
</evidence>
<comment type="similarity">
    <text evidence="1">Belongs to the phosphohexose mutase family.</text>
</comment>
<dbReference type="Gene3D" id="3.40.120.10">
    <property type="entry name" value="Alpha-D-Glucose-1,6-Bisphosphate, subunit A, domain 3"/>
    <property type="match status" value="1"/>
</dbReference>
<dbReference type="PANTHER" id="PTHR22573">
    <property type="entry name" value="PHOSPHOHEXOMUTASE FAMILY MEMBER"/>
    <property type="match status" value="1"/>
</dbReference>
<dbReference type="PANTHER" id="PTHR22573:SF57">
    <property type="entry name" value="PHOSPHOGLUCOMUTASE"/>
    <property type="match status" value="1"/>
</dbReference>
<dbReference type="GO" id="GO:0004614">
    <property type="term" value="F:phosphoglucomutase activity"/>
    <property type="evidence" value="ECO:0007669"/>
    <property type="project" value="InterPro"/>
</dbReference>
<sequence length="232" mass="25241">MDVVTKAFYDETPSANEAKERVAFGTSGHRGRSIERTFNQSHIYAITQAVVDYRRQVGYQGPLFLGFDTHALSRPAWECALQVLAANNVPVFVEKGHGYTATPLVSHAILQHNRRENPAGSGAALADGLIITPSHNPPEDGGIKYNPHHGGPADTDATDWIELRANAYLLRELADVPTVPVEQAIAYAQPYDFTAHYVAQLASVIDIGAIQQANLTLGVDPMGVRPYRCGRP</sequence>
<dbReference type="GO" id="GO:0005829">
    <property type="term" value="C:cytosol"/>
    <property type="evidence" value="ECO:0007669"/>
    <property type="project" value="TreeGrafter"/>
</dbReference>
<feature type="domain" description="Alpha-D-phosphohexomutase alpha/beta/alpha" evidence="3">
    <location>
        <begin position="22"/>
        <end position="167"/>
    </location>
</feature>
<dbReference type="InterPro" id="IPR005844">
    <property type="entry name" value="A-D-PHexomutase_a/b/a-I"/>
</dbReference>
<name>A0A455U7F7_9GAMM</name>
<evidence type="ECO:0000256" key="2">
    <source>
        <dbReference type="ARBA" id="ARBA00022553"/>
    </source>
</evidence>
<dbReference type="InterPro" id="IPR045244">
    <property type="entry name" value="PGM"/>
</dbReference>
<dbReference type="GO" id="GO:0000287">
    <property type="term" value="F:magnesium ion binding"/>
    <property type="evidence" value="ECO:0007669"/>
    <property type="project" value="InterPro"/>
</dbReference>
<dbReference type="InterPro" id="IPR016066">
    <property type="entry name" value="A-D-PHexomutase_CS"/>
</dbReference>
<dbReference type="Pfam" id="PF02878">
    <property type="entry name" value="PGM_PMM_I"/>
    <property type="match status" value="1"/>
</dbReference>
<evidence type="ECO:0000313" key="5">
    <source>
        <dbReference type="Proteomes" id="UP000320231"/>
    </source>
</evidence>
<reference evidence="4 5" key="1">
    <citation type="journal article" date="2019" name="Microbiol. Resour. Announc.">
        <title>Complete Genome Sequence of Halomonas sulfidaeris Strain Esulfide1 Isolated from a Metal Sulfide Rock at a Depth of 2,200 Meters, Obtained Using Nanopore Sequencing.</title>
        <authorList>
            <person name="Saito M."/>
            <person name="Nishigata A."/>
            <person name="Galipon J."/>
            <person name="Arakawa K."/>
        </authorList>
    </citation>
    <scope>NUCLEOTIDE SEQUENCE [LARGE SCALE GENOMIC DNA]</scope>
    <source>
        <strain evidence="4 5">ATCC BAA-803</strain>
    </source>
</reference>
<dbReference type="KEGG" id="hsr:HSBAA_20750"/>
<dbReference type="EMBL" id="AP019514">
    <property type="protein sequence ID" value="BBI60769.1"/>
    <property type="molecule type" value="Genomic_DNA"/>
</dbReference>
<dbReference type="SUPFAM" id="SSF53738">
    <property type="entry name" value="Phosphoglucomutase, first 3 domains"/>
    <property type="match status" value="1"/>
</dbReference>
<evidence type="ECO:0000256" key="1">
    <source>
        <dbReference type="ARBA" id="ARBA00010231"/>
    </source>
</evidence>
<gene>
    <name evidence="4" type="ORF">HSBAA_20750</name>
</gene>
<protein>
    <recommendedName>
        <fullName evidence="3">Alpha-D-phosphohexomutase alpha/beta/alpha domain-containing protein</fullName>
    </recommendedName>
</protein>
<proteinExistence type="inferred from homology"/>
<dbReference type="PROSITE" id="PS00710">
    <property type="entry name" value="PGM_PMM"/>
    <property type="match status" value="1"/>
</dbReference>
<dbReference type="AlphaFoldDB" id="A0A455U7F7"/>
<accession>A0A455U7F7</accession>
<organism evidence="4 5">
    <name type="scientific">Vreelandella sulfidaeris</name>
    <dbReference type="NCBI Taxonomy" id="115553"/>
    <lineage>
        <taxon>Bacteria</taxon>
        <taxon>Pseudomonadati</taxon>
        <taxon>Pseudomonadota</taxon>
        <taxon>Gammaproteobacteria</taxon>
        <taxon>Oceanospirillales</taxon>
        <taxon>Halomonadaceae</taxon>
        <taxon>Vreelandella</taxon>
    </lineage>
</organism>
<dbReference type="GO" id="GO:0005975">
    <property type="term" value="P:carbohydrate metabolic process"/>
    <property type="evidence" value="ECO:0007669"/>
    <property type="project" value="InterPro"/>
</dbReference>
<evidence type="ECO:0000259" key="3">
    <source>
        <dbReference type="Pfam" id="PF02878"/>
    </source>
</evidence>
<dbReference type="Proteomes" id="UP000320231">
    <property type="component" value="Chromosome"/>
</dbReference>
<keyword evidence="2" id="KW-0597">Phosphoprotein</keyword>
<dbReference type="InterPro" id="IPR016055">
    <property type="entry name" value="A-D-PHexomutase_a/b/a-I/II/III"/>
</dbReference>